<feature type="compositionally biased region" description="Gly residues" evidence="1">
    <location>
        <begin position="74"/>
        <end position="86"/>
    </location>
</feature>
<dbReference type="Proteomes" id="UP000324585">
    <property type="component" value="Unassembled WGS sequence"/>
</dbReference>
<feature type="compositionally biased region" description="Polar residues" evidence="1">
    <location>
        <begin position="19"/>
        <end position="30"/>
    </location>
</feature>
<evidence type="ECO:0000256" key="1">
    <source>
        <dbReference type="SAM" id="MobiDB-lite"/>
    </source>
</evidence>
<protein>
    <submittedName>
        <fullName evidence="2">Uncharacterized protein</fullName>
    </submittedName>
</protein>
<dbReference type="AlphaFoldDB" id="A0A5J4YYA1"/>
<proteinExistence type="predicted"/>
<organism evidence="2 3">
    <name type="scientific">Porphyridium purpureum</name>
    <name type="common">Red alga</name>
    <name type="synonym">Porphyridium cruentum</name>
    <dbReference type="NCBI Taxonomy" id="35688"/>
    <lineage>
        <taxon>Eukaryota</taxon>
        <taxon>Rhodophyta</taxon>
        <taxon>Bangiophyceae</taxon>
        <taxon>Porphyridiales</taxon>
        <taxon>Porphyridiaceae</taxon>
        <taxon>Porphyridium</taxon>
    </lineage>
</organism>
<gene>
    <name evidence="2" type="ORF">FVE85_2017</name>
</gene>
<evidence type="ECO:0000313" key="2">
    <source>
        <dbReference type="EMBL" id="KAA8495862.1"/>
    </source>
</evidence>
<accession>A0A5J4YYA1</accession>
<keyword evidence="3" id="KW-1185">Reference proteome</keyword>
<reference evidence="3" key="1">
    <citation type="journal article" date="2019" name="Nat. Commun.">
        <title>Expansion of phycobilisome linker gene families in mesophilic red algae.</title>
        <authorList>
            <person name="Lee J."/>
            <person name="Kim D."/>
            <person name="Bhattacharya D."/>
            <person name="Yoon H.S."/>
        </authorList>
    </citation>
    <scope>NUCLEOTIDE SEQUENCE [LARGE SCALE GENOMIC DNA]</scope>
    <source>
        <strain evidence="3">CCMP 1328</strain>
    </source>
</reference>
<comment type="caution">
    <text evidence="2">The sequence shown here is derived from an EMBL/GenBank/DDBJ whole genome shotgun (WGS) entry which is preliminary data.</text>
</comment>
<sequence length="502" mass="55989">MRLRTRAVVENTAKAPATRQPTPSKDAAQTSKEKERLASDEPQDGVLTDTASGEVSRQNLLGGEVARKSLAGSNGAGSGVHAGSSGGKRTVTEDLDSAQLSSQAHLTKKSRDDEANAVRQPHAKAPAVEEQSGIVRFTGQDDDDDEDDEEQEGAESSDTESLDDECFDGMKVKDIAFRHAWRECEYRMSAGQVGLRFVPMNDEYRWFAITVYLHTRTLFVEGQTCDVDVLQNLMFDSNLELLEQAFENPAFFLGAEGLKHHAPAWSCISDEQGQLCSETERRWMIYGNVGTFFGTMSFASLSQSKVSWNPRQHMMAVCLGQCIRVSVDGSVAWHDLAPAIKPRVEALVKERLSFQFVALGSHDRLYIKFGGGRHYAEGPARFKAAVQDSWNVAYVTFGTDYDSWLVIKLDHSVVYNNVPQGLEHRLTQKNQIARLRFASLAPDNPRVYFVVYLNNRIAYSGLPASITTEMKDGLSLCTVVFNRMRPSARGYEFFFTRYVEDE</sequence>
<feature type="compositionally biased region" description="Acidic residues" evidence="1">
    <location>
        <begin position="140"/>
        <end position="164"/>
    </location>
</feature>
<dbReference type="EMBL" id="VRMN01000003">
    <property type="protein sequence ID" value="KAA8495862.1"/>
    <property type="molecule type" value="Genomic_DNA"/>
</dbReference>
<evidence type="ECO:0000313" key="3">
    <source>
        <dbReference type="Proteomes" id="UP000324585"/>
    </source>
</evidence>
<feature type="compositionally biased region" description="Polar residues" evidence="1">
    <location>
        <begin position="49"/>
        <end position="59"/>
    </location>
</feature>
<name>A0A5J4YYA1_PORPP</name>
<feature type="region of interest" description="Disordered" evidence="1">
    <location>
        <begin position="1"/>
        <end position="164"/>
    </location>
</feature>